<dbReference type="Proteomes" id="UP000221165">
    <property type="component" value="Unassembled WGS sequence"/>
</dbReference>
<dbReference type="VEuPathDB" id="ToxoDB:CSUI_003420"/>
<feature type="compositionally biased region" description="Basic and acidic residues" evidence="1">
    <location>
        <begin position="1593"/>
        <end position="1609"/>
    </location>
</feature>
<feature type="compositionally biased region" description="Low complexity" evidence="1">
    <location>
        <begin position="2021"/>
        <end position="2035"/>
    </location>
</feature>
<feature type="region of interest" description="Disordered" evidence="1">
    <location>
        <begin position="99"/>
        <end position="238"/>
    </location>
</feature>
<evidence type="ECO:0000313" key="3">
    <source>
        <dbReference type="Proteomes" id="UP000221165"/>
    </source>
</evidence>
<feature type="region of interest" description="Disordered" evidence="1">
    <location>
        <begin position="359"/>
        <end position="420"/>
    </location>
</feature>
<organism evidence="2 3">
    <name type="scientific">Cystoisospora suis</name>
    <dbReference type="NCBI Taxonomy" id="483139"/>
    <lineage>
        <taxon>Eukaryota</taxon>
        <taxon>Sar</taxon>
        <taxon>Alveolata</taxon>
        <taxon>Apicomplexa</taxon>
        <taxon>Conoidasida</taxon>
        <taxon>Coccidia</taxon>
        <taxon>Eucoccidiorida</taxon>
        <taxon>Eimeriorina</taxon>
        <taxon>Sarcocystidae</taxon>
        <taxon>Cystoisospora</taxon>
    </lineage>
</organism>
<feature type="compositionally biased region" description="Low complexity" evidence="1">
    <location>
        <begin position="804"/>
        <end position="844"/>
    </location>
</feature>
<feature type="region of interest" description="Disordered" evidence="1">
    <location>
        <begin position="1042"/>
        <end position="1087"/>
    </location>
</feature>
<feature type="region of interest" description="Disordered" evidence="1">
    <location>
        <begin position="1863"/>
        <end position="1887"/>
    </location>
</feature>
<dbReference type="GeneID" id="94426829"/>
<sequence length="2042" mass="214209">MQGSLCASGSPTAGREAATGILTVPVAFLQSSSAVYTARASQPQQGHSRVWNSPPLSADQALIPTREDYQRTQDSGIQQRGVGLHPVIQAVPPHMIAFVPPHEDVFPPPQAPQQESSASSAGAIPRTSSENAQNSGVSRRGEEVPQNCRISTQFSGSKVEEAPVLEHFGEDSKENTHLDREHLWGALPTHSSGSRQSIPPDSPRHHTEGPVVPLPSHSEVTFPQDSSSTSEPDATSSLGTAVGSCQMYVASPDASPPLMGSCLTPPSSSDIAAPLSVSCCVPTSPAAPLKLVATDVTLSSKSQMEGTLSAYPAVEAAPLVAAASSDCQEVKSVSTSLSSPTSHVLSPAAPALRAEANSIGDSSHTFGGEEGSTVGALSSSSSQENAGGCFSAADRKSDEQVAGVSPSPPPSAVSAASPCAPVGKSPSVGVPFSNGYVNQDVCFDPPVCPALGIVTLSPGAAPTSEGRVLSASCLGVTESPVSCCVSAVEREGRQSSSSPYHRSSSSESSSADGVAHSSSSLPARCSNGVETEHPPDLPSTTAAGARGSPSRPNAKPSPTGVGDPAATFSSCSGSFLGTETSSCPFPANLSAPPSCSQPVPEEANRTSPPDAVPEDGDTCSPFISSSRSDRPSVLGASPTPSADTALPSPRALCVPVRGGDVGREPSQSHVTPVTGPPSDGACSSSGVFPSSQAVSPASACPPLDAAATPSSQVALVSATESHRLPFDEAVVVKCSPRVASPSRGPDIEAVPLSPVSLAAPSESPALSSVTACGSPPDISLHSSLRASPALVTSSSRCLGVAATPESPSNAPGPSSSSMAPLSLRDVISSTPRSSSPSSPARTASDPVRPRGPRDVCGSTVFTAASPADLSPESGESSPCRGFSELQDVSFLCRSLNGSSSPAFSELQHSSVGIRKAASPPPPTSVALSPNTCVRCLQEYFLSTFPHRRFETASAAAVHKARVKCFAMLKAIKRHASSWASDELVPTAFHGIMTPYSYHVSRVFCCPPVDLNNYFNIFRRWLLKARFEKRFAQQRGEAVRASVGALEERSVSASREDGSVGVPKDPVSAAQGRTREGEVEGLSTERTPVSNFLGGPLLEKLQLTGSSKASIHTTSVTGTQTSAPHMTRGPRTDVGVSEKSENLLGDDVCHVESQVGHPQPDSSRPSSRADSRGDSAWSCPDTEQADPTCSLSLWLLSRLNEAELPHPPFVRDEETGESHRQSQENSEMEATPRSTTESLSSVAMKAVRSHPCLPVSDKTPHRRTSFSGADPLPHEVFGPVDLDREAGSALEEDGCSTSGLDSVLGSAESQTKKDDCWISRSNAGTRRFVECEEGDDEGEIDEWAVLPPLQSKAGKYGSQWRERRQGIFERPTRLGDLSVEELRATITRFVKKQAPRQSCPPSLQRVRKIHDALVAFLEKHDEANFPPLCPGVVPYDSSASGQPFRQRRESGAMGSLLNVSSFPGPRSLGALSLDPEAVHPATVDVGTLRDFVRNSKLKQSLQDVKMTSEPAGGPLMLETHGRSLLSSQFDNPCKHIPSLHFSGYVRNAPGTRSPSGSKKKRTRLDLASLLEETDTTAESEGSLYGGTEDSDELEREKGSRGLQEKKRHEACVATEPAWRDQSVEELLDDLDELRNEAETTSYLSSSADFMSYSKTCAIPCSPRKRLLLAPLFQGGSPTGSIVRLCLSDQYAHPVVKHAVCSRVPAATLSVTGPRGFRPFLLAASPSASRCSSVPVDAPHCGLLSEADIVRACGLDDRNAVFPFSAPILGEVEVAAAPPQQDLPVDPLDENKTRLRSGHTFRRLPKSAGGGSRKGTAGPESRTGRGAAPRLPSQAVIELLSGAAEAPPRKTRRVFFQRHEPVPLPGESLRSAEEYAPPTAPRCGGEWSERSPCRSAALARETTLRCGGSPGRASPDAPEGRPVRTELVTRTFSGSYTITTRHRRRAVDTSQHSATSPATPQQVAGRVAPGEPRGTSERPGRELSETGERAQEEKHWGGAASTSVRGPTKKEKAKVNQSEGCTSASSRSLSPGSRDGSNPASKVR</sequence>
<feature type="region of interest" description="Disordered" evidence="1">
    <location>
        <begin position="1151"/>
        <end position="1185"/>
    </location>
</feature>
<dbReference type="EMBL" id="MIGC01001526">
    <property type="protein sequence ID" value="PHJ22726.1"/>
    <property type="molecule type" value="Genomic_DNA"/>
</dbReference>
<feature type="compositionally biased region" description="Basic and acidic residues" evidence="1">
    <location>
        <begin position="1972"/>
        <end position="1994"/>
    </location>
</feature>
<feature type="compositionally biased region" description="Basic and acidic residues" evidence="1">
    <location>
        <begin position="1205"/>
        <end position="1221"/>
    </location>
</feature>
<name>A0A2C6L5L6_9APIC</name>
<feature type="region of interest" description="Disordered" evidence="1">
    <location>
        <begin position="1205"/>
        <end position="1235"/>
    </location>
</feature>
<feature type="region of interest" description="Disordered" evidence="1">
    <location>
        <begin position="590"/>
        <end position="688"/>
    </location>
</feature>
<comment type="caution">
    <text evidence="2">The sequence shown here is derived from an EMBL/GenBank/DDBJ whole genome shotgun (WGS) entry which is preliminary data.</text>
</comment>
<feature type="compositionally biased region" description="Low complexity" evidence="1">
    <location>
        <begin position="495"/>
        <end position="520"/>
    </location>
</feature>
<feature type="compositionally biased region" description="Basic residues" evidence="1">
    <location>
        <begin position="1792"/>
        <end position="1803"/>
    </location>
</feature>
<feature type="compositionally biased region" description="Polar residues" evidence="1">
    <location>
        <begin position="189"/>
        <end position="199"/>
    </location>
</feature>
<feature type="region of interest" description="Disordered" evidence="1">
    <location>
        <begin position="1108"/>
        <end position="1136"/>
    </location>
</feature>
<feature type="region of interest" description="Disordered" evidence="1">
    <location>
        <begin position="1778"/>
        <end position="1829"/>
    </location>
</feature>
<feature type="compositionally biased region" description="Polar residues" evidence="1">
    <location>
        <begin position="1946"/>
        <end position="1960"/>
    </location>
</feature>
<feature type="compositionally biased region" description="Polar residues" evidence="1">
    <location>
        <begin position="1108"/>
        <end position="1123"/>
    </location>
</feature>
<dbReference type="RefSeq" id="XP_067924403.1">
    <property type="nucleotide sequence ID" value="XM_068063618.1"/>
</dbReference>
<feature type="region of interest" description="Disordered" evidence="1">
    <location>
        <begin position="1251"/>
        <end position="1273"/>
    </location>
</feature>
<evidence type="ECO:0000313" key="2">
    <source>
        <dbReference type="EMBL" id="PHJ22726.1"/>
    </source>
</evidence>
<protein>
    <submittedName>
        <fullName evidence="2">Uncharacterized protein</fullName>
    </submittedName>
</protein>
<feature type="compositionally biased region" description="Low complexity" evidence="1">
    <location>
        <begin position="112"/>
        <end position="123"/>
    </location>
</feature>
<feature type="region of interest" description="Disordered" evidence="1">
    <location>
        <begin position="1902"/>
        <end position="2042"/>
    </location>
</feature>
<feature type="region of interest" description="Disordered" evidence="1">
    <location>
        <begin position="800"/>
        <end position="858"/>
    </location>
</feature>
<evidence type="ECO:0000256" key="1">
    <source>
        <dbReference type="SAM" id="MobiDB-lite"/>
    </source>
</evidence>
<feature type="compositionally biased region" description="Basic and acidic residues" evidence="1">
    <location>
        <begin position="167"/>
        <end position="183"/>
    </location>
</feature>
<gene>
    <name evidence="2" type="ORF">CSUI_003420</name>
</gene>
<proteinExistence type="predicted"/>
<feature type="compositionally biased region" description="Polar residues" evidence="1">
    <location>
        <begin position="1926"/>
        <end position="1937"/>
    </location>
</feature>
<feature type="compositionally biased region" description="Polar residues" evidence="1">
    <location>
        <begin position="126"/>
        <end position="137"/>
    </location>
</feature>
<reference evidence="2 3" key="1">
    <citation type="journal article" date="2017" name="Int. J. Parasitol.">
        <title>The genome of the protozoan parasite Cystoisospora suis and a reverse vaccinology approach to identify vaccine candidates.</title>
        <authorList>
            <person name="Palmieri N."/>
            <person name="Shrestha A."/>
            <person name="Ruttkowski B."/>
            <person name="Beck T."/>
            <person name="Vogl C."/>
            <person name="Tomley F."/>
            <person name="Blake D.P."/>
            <person name="Joachim A."/>
        </authorList>
    </citation>
    <scope>NUCLEOTIDE SEQUENCE [LARGE SCALE GENOMIC DNA]</scope>
    <source>
        <strain evidence="2 3">Wien I</strain>
    </source>
</reference>
<keyword evidence="3" id="KW-1185">Reference proteome</keyword>
<feature type="region of interest" description="Disordered" evidence="1">
    <location>
        <begin position="1539"/>
        <end position="1615"/>
    </location>
</feature>
<feature type="region of interest" description="Disordered" evidence="1">
    <location>
        <begin position="494"/>
        <end position="563"/>
    </location>
</feature>
<dbReference type="OrthoDB" id="333928at2759"/>
<feature type="compositionally biased region" description="Basic and acidic residues" evidence="1">
    <location>
        <begin position="1045"/>
        <end position="1057"/>
    </location>
</feature>
<accession>A0A2C6L5L6</accession>
<feature type="compositionally biased region" description="Low complexity" evidence="1">
    <location>
        <begin position="225"/>
        <end position="237"/>
    </location>
</feature>